<dbReference type="EMBL" id="KZ819194">
    <property type="protein sequence ID" value="PWY99779.1"/>
    <property type="molecule type" value="Genomic_DNA"/>
</dbReference>
<evidence type="ECO:0000313" key="3">
    <source>
        <dbReference type="EMBL" id="PWY99779.1"/>
    </source>
</evidence>
<feature type="signal peptide" evidence="2">
    <location>
        <begin position="1"/>
        <end position="25"/>
    </location>
</feature>
<evidence type="ECO:0000256" key="2">
    <source>
        <dbReference type="SAM" id="SignalP"/>
    </source>
</evidence>
<accession>A0A317XPI1</accession>
<dbReference type="AlphaFoldDB" id="A0A317XPI1"/>
<dbReference type="Proteomes" id="UP000246740">
    <property type="component" value="Unassembled WGS sequence"/>
</dbReference>
<keyword evidence="2" id="KW-0732">Signal</keyword>
<evidence type="ECO:0008006" key="5">
    <source>
        <dbReference type="Google" id="ProtNLM"/>
    </source>
</evidence>
<feature type="region of interest" description="Disordered" evidence="1">
    <location>
        <begin position="95"/>
        <end position="117"/>
    </location>
</feature>
<proteinExistence type="predicted"/>
<dbReference type="InParanoid" id="A0A317XPI1"/>
<organism evidence="3 4">
    <name type="scientific">Testicularia cyperi</name>
    <dbReference type="NCBI Taxonomy" id="1882483"/>
    <lineage>
        <taxon>Eukaryota</taxon>
        <taxon>Fungi</taxon>
        <taxon>Dikarya</taxon>
        <taxon>Basidiomycota</taxon>
        <taxon>Ustilaginomycotina</taxon>
        <taxon>Ustilaginomycetes</taxon>
        <taxon>Ustilaginales</taxon>
        <taxon>Anthracoideaceae</taxon>
        <taxon>Testicularia</taxon>
    </lineage>
</organism>
<feature type="chain" id="PRO_5016372140" description="Secreted protein" evidence="2">
    <location>
        <begin position="26"/>
        <end position="173"/>
    </location>
</feature>
<feature type="compositionally biased region" description="Basic residues" evidence="1">
    <location>
        <begin position="95"/>
        <end position="107"/>
    </location>
</feature>
<evidence type="ECO:0000313" key="4">
    <source>
        <dbReference type="Proteomes" id="UP000246740"/>
    </source>
</evidence>
<gene>
    <name evidence="3" type="ORF">BCV70DRAFT_113000</name>
</gene>
<protein>
    <recommendedName>
        <fullName evidence="5">Secreted protein</fullName>
    </recommendedName>
</protein>
<evidence type="ECO:0000256" key="1">
    <source>
        <dbReference type="SAM" id="MobiDB-lite"/>
    </source>
</evidence>
<sequence>MFAFSTTIARHCFALLCLRLHSIFTSSPARSASTRTAISSRLVHLHLIDIGLCVLFGSCSSRTYPHCTSATCKCDSQIALKFSISARLDPVLKKQKRHRRSSRRVHTRPLAGFSAPPSDPRSLARSLLRWLGILSAPFSLWRKRPRRPLEFCRHSSRRTHRCTSNQRQYTPRG</sequence>
<keyword evidence="4" id="KW-1185">Reference proteome</keyword>
<name>A0A317XPI1_9BASI</name>
<reference evidence="3 4" key="1">
    <citation type="journal article" date="2018" name="Mol. Biol. Evol.">
        <title>Broad Genomic Sampling Reveals a Smut Pathogenic Ancestry of the Fungal Clade Ustilaginomycotina.</title>
        <authorList>
            <person name="Kijpornyongpan T."/>
            <person name="Mondo S.J."/>
            <person name="Barry K."/>
            <person name="Sandor L."/>
            <person name="Lee J."/>
            <person name="Lipzen A."/>
            <person name="Pangilinan J."/>
            <person name="LaButti K."/>
            <person name="Hainaut M."/>
            <person name="Henrissat B."/>
            <person name="Grigoriev I.V."/>
            <person name="Spatafora J.W."/>
            <person name="Aime M.C."/>
        </authorList>
    </citation>
    <scope>NUCLEOTIDE SEQUENCE [LARGE SCALE GENOMIC DNA]</scope>
    <source>
        <strain evidence="3 4">MCA 3645</strain>
    </source>
</reference>